<organism evidence="1">
    <name type="scientific">viral metagenome</name>
    <dbReference type="NCBI Taxonomy" id="1070528"/>
    <lineage>
        <taxon>unclassified sequences</taxon>
        <taxon>metagenomes</taxon>
        <taxon>organismal metagenomes</taxon>
    </lineage>
</organism>
<name>A0A6C0I952_9ZZZZ</name>
<accession>A0A6C0I952</accession>
<protein>
    <submittedName>
        <fullName evidence="1">Uncharacterized protein</fullName>
    </submittedName>
</protein>
<evidence type="ECO:0000313" key="1">
    <source>
        <dbReference type="EMBL" id="QHT88897.1"/>
    </source>
</evidence>
<sequence>MSDFDTNIDNYTIPEMLTILDLDDPTEKDVIDATNKFISQFNKSGNADMSNFFQDMQKQLLLYMNNEDENNKQTNEWYKNEALEQDNKVQKDKVTDRRQKIDVYDNEHVPMNREQLGISNNFQVPVSQDTLNPNLKNVTSRFINLDSQFRQATGGVDSAATDYTLDLSDPLTDALSMRLYSIQIPFTWYVIDTIYGNTCFWIVIPYNNKNYEIKVSLTPGNYTYNDFITEFAIAIGNAGITNPGGGAVPLININQNNAKATINLNGWQYTDPVTSAIIPINGISETTTVFDPALNPYFLFFDYNGRLNCLTNGAGCSAQNLVFDGTLGWLMGFRLPIVPIYTSPGNTGTAVVNLQGPKYFIIVLDDYNQNHINNGLISITELSTKLSIPSYYNTSQPSICVANISNPFSNLSNTDALALGVNPTSDKLNSGYGQRQIVLPSAPRTLTQAQLYTINEIIKNREKNTSFRAKAPTNSDTFAIIPIKRGSMKTGDIYTDFSGSIQENTRIYFGPVNIDRMRVKLVDDRGYTVNLNGAEWCFTIIAECLYQY</sequence>
<dbReference type="EMBL" id="MN740126">
    <property type="protein sequence ID" value="QHT88897.1"/>
    <property type="molecule type" value="Genomic_DNA"/>
</dbReference>
<dbReference type="AlphaFoldDB" id="A0A6C0I952"/>
<reference evidence="1" key="1">
    <citation type="journal article" date="2020" name="Nature">
        <title>Giant virus diversity and host interactions through global metagenomics.</title>
        <authorList>
            <person name="Schulz F."/>
            <person name="Roux S."/>
            <person name="Paez-Espino D."/>
            <person name="Jungbluth S."/>
            <person name="Walsh D.A."/>
            <person name="Denef V.J."/>
            <person name="McMahon K.D."/>
            <person name="Konstantinidis K.T."/>
            <person name="Eloe-Fadrosh E.A."/>
            <person name="Kyrpides N.C."/>
            <person name="Woyke T."/>
        </authorList>
    </citation>
    <scope>NUCLEOTIDE SEQUENCE</scope>
    <source>
        <strain evidence="1">GVMAG-M-3300023184-51</strain>
    </source>
</reference>
<proteinExistence type="predicted"/>